<accession>A0ABT9KH12</accession>
<reference evidence="1 2" key="1">
    <citation type="submission" date="2022-12" db="EMBL/GenBank/DDBJ databases">
        <title>Genome sequence of Pasteurellaceae Bisgaard Taxon 45.</title>
        <authorList>
            <person name="Foggin C."/>
            <person name="Rosen L.E."/>
            <person name="Henton M."/>
            <person name="Buys A."/>
            <person name="Floyd T."/>
            <person name="Turner A.D."/>
            <person name="Tarbin J."/>
            <person name="Lloyd A.S."/>
            <person name="Chaitezvi C."/>
            <person name="Ellis R.J."/>
            <person name="Roberts H.C."/>
            <person name="Dastjerdi A."/>
            <person name="Nunez A."/>
            <person name="Van Vliet A.H."/>
            <person name="Steinbach F."/>
        </authorList>
    </citation>
    <scope>NUCLEOTIDE SEQUENCE [LARGE SCALE GENOMIC DNA]</scope>
    <source>
        <strain evidence="1 2">VF20HR</strain>
    </source>
</reference>
<comment type="caution">
    <text evidence="1">The sequence shown here is derived from an EMBL/GenBank/DDBJ whole genome shotgun (WGS) entry which is preliminary data.</text>
</comment>
<dbReference type="Proteomes" id="UP001224083">
    <property type="component" value="Unassembled WGS sequence"/>
</dbReference>
<organism evidence="1 2">
    <name type="scientific">Bisgaard Taxon 45</name>
    <dbReference type="NCBI Taxonomy" id="304289"/>
    <lineage>
        <taxon>Bacteria</taxon>
        <taxon>Pseudomonadati</taxon>
        <taxon>Pseudomonadota</taxon>
        <taxon>Gammaproteobacteria</taxon>
        <taxon>Pasteurellales</taxon>
        <taxon>Pasteurellaceae</taxon>
    </lineage>
</organism>
<proteinExistence type="predicted"/>
<dbReference type="EMBL" id="JAQAHH010000009">
    <property type="protein sequence ID" value="MDP9501324.1"/>
    <property type="molecule type" value="Genomic_DNA"/>
</dbReference>
<keyword evidence="2" id="KW-1185">Reference proteome</keyword>
<gene>
    <name evidence="1" type="ORF">O7M46_10185</name>
</gene>
<name>A0ABT9KH12_9PAST</name>
<protein>
    <submittedName>
        <fullName evidence="1">Uncharacterized protein</fullName>
    </submittedName>
</protein>
<sequence>MFWILFDKLFLKSYRWYVFNESTGGTCWMCYSHSSYYTEVPDKTMIDSHGKVIENPAYKDFAEKWGEVDIKNPVNLSSPKLVRPANSDGGVLNDKAF</sequence>
<evidence type="ECO:0000313" key="2">
    <source>
        <dbReference type="Proteomes" id="UP001224083"/>
    </source>
</evidence>
<evidence type="ECO:0000313" key="1">
    <source>
        <dbReference type="EMBL" id="MDP9501324.1"/>
    </source>
</evidence>